<dbReference type="AlphaFoldDB" id="A0AA86P0C7"/>
<protein>
    <recommendedName>
        <fullName evidence="7">Transmembrane protein</fullName>
    </recommendedName>
</protein>
<evidence type="ECO:0000313" key="6">
    <source>
        <dbReference type="Proteomes" id="UP001642409"/>
    </source>
</evidence>
<reference evidence="2" key="1">
    <citation type="submission" date="2023-06" db="EMBL/GenBank/DDBJ databases">
        <authorList>
            <person name="Kurt Z."/>
        </authorList>
    </citation>
    <scope>NUCLEOTIDE SEQUENCE</scope>
</reference>
<dbReference type="Proteomes" id="UP001642409">
    <property type="component" value="Unassembled WGS sequence"/>
</dbReference>
<keyword evidence="1" id="KW-1133">Transmembrane helix</keyword>
<dbReference type="EMBL" id="CATOUU010000414">
    <property type="protein sequence ID" value="CAI9928713.1"/>
    <property type="molecule type" value="Genomic_DNA"/>
</dbReference>
<keyword evidence="1" id="KW-0472">Membrane</keyword>
<dbReference type="EMBL" id="CAXDID020000627">
    <property type="protein sequence ID" value="CAL6107107.1"/>
    <property type="molecule type" value="Genomic_DNA"/>
</dbReference>
<reference evidence="4 6" key="2">
    <citation type="submission" date="2024-07" db="EMBL/GenBank/DDBJ databases">
        <authorList>
            <person name="Akdeniz Z."/>
        </authorList>
    </citation>
    <scope>NUCLEOTIDE SEQUENCE [LARGE SCALE GENOMIC DNA]</scope>
</reference>
<accession>A0AA86P0C7</accession>
<comment type="caution">
    <text evidence="2">The sequence shown here is derived from an EMBL/GenBank/DDBJ whole genome shotgun (WGS) entry which is preliminary data.</text>
</comment>
<name>A0AA86P0C7_9EUKA</name>
<evidence type="ECO:0000256" key="1">
    <source>
        <dbReference type="SAM" id="Phobius"/>
    </source>
</evidence>
<sequence>MKINNQLQNTLLVIMLPITVVIVLIVLYIIFTVSFQFVTKYLLQILSRRNILIRTEESAVPQLGSKLQYSELFLVQKPVHYLNCQVAVQNQSVMLLDSNNKLLSVAKSEFNIKPGQQREFYYDLYFTKLFKPVIQYNKLRLQNSLMNNSVLFQNKIYFTVFDHLFYCDKTQIVKIAQIPNYQHRFKQSWNLANPGGDLFTIQDELYVHNHSNGLYKLNGQKLQLVDNKHFNKYYYQFCDKVYCFNQKYIYAVGKNLKMTQIFERYFIDFIIHKGAVIVFKYHQPNGQQQQYAFNMIDGSINTTTRYFDIRGQCKDPNLFFNFGESGLQFNDEILTELFGEGTLKQINEYYKAYSKHTNSCLDIALDYSKILFLESNRNNLNKYETIYRKINQQLAGVSKRIQNLALLQQSMISKIVVDINAQ</sequence>
<dbReference type="EMBL" id="CAXDID020000741">
    <property type="protein sequence ID" value="CAL6112563.1"/>
    <property type="molecule type" value="Genomic_DNA"/>
</dbReference>
<evidence type="ECO:0000313" key="5">
    <source>
        <dbReference type="EMBL" id="CAL6112563.1"/>
    </source>
</evidence>
<keyword evidence="1" id="KW-0812">Transmembrane</keyword>
<proteinExistence type="predicted"/>
<feature type="transmembrane region" description="Helical" evidence="1">
    <location>
        <begin position="12"/>
        <end position="38"/>
    </location>
</feature>
<evidence type="ECO:0000313" key="4">
    <source>
        <dbReference type="EMBL" id="CAL6107107.1"/>
    </source>
</evidence>
<dbReference type="EMBL" id="CATOUU010000553">
    <property type="protein sequence ID" value="CAI9933875.1"/>
    <property type="molecule type" value="Genomic_DNA"/>
</dbReference>
<gene>
    <name evidence="2" type="ORF">HINF_LOCUS16358</name>
    <name evidence="3" type="ORF">HINF_LOCUS21520</name>
    <name evidence="4" type="ORF">HINF_LOCUS74270</name>
    <name evidence="5" type="ORF">HINF_LOCUS77099</name>
</gene>
<organism evidence="2">
    <name type="scientific">Hexamita inflata</name>
    <dbReference type="NCBI Taxonomy" id="28002"/>
    <lineage>
        <taxon>Eukaryota</taxon>
        <taxon>Metamonada</taxon>
        <taxon>Diplomonadida</taxon>
        <taxon>Hexamitidae</taxon>
        <taxon>Hexamitinae</taxon>
        <taxon>Hexamita</taxon>
    </lineage>
</organism>
<evidence type="ECO:0000313" key="2">
    <source>
        <dbReference type="EMBL" id="CAI9928713.1"/>
    </source>
</evidence>
<evidence type="ECO:0008006" key="7">
    <source>
        <dbReference type="Google" id="ProtNLM"/>
    </source>
</evidence>
<keyword evidence="6" id="KW-1185">Reference proteome</keyword>
<evidence type="ECO:0000313" key="3">
    <source>
        <dbReference type="EMBL" id="CAI9933875.1"/>
    </source>
</evidence>